<dbReference type="Pfam" id="PF13556">
    <property type="entry name" value="HTH_30"/>
    <property type="match status" value="1"/>
</dbReference>
<organism evidence="2 3">
    <name type="scientific">Mesobacillus selenatarsenatis</name>
    <dbReference type="NCBI Taxonomy" id="388741"/>
    <lineage>
        <taxon>Bacteria</taxon>
        <taxon>Bacillati</taxon>
        <taxon>Bacillota</taxon>
        <taxon>Bacilli</taxon>
        <taxon>Bacillales</taxon>
        <taxon>Bacillaceae</taxon>
        <taxon>Mesobacillus</taxon>
    </lineage>
</organism>
<protein>
    <recommendedName>
        <fullName evidence="1">PucR C-terminal helix-turn-helix domain-containing protein</fullName>
    </recommendedName>
</protein>
<comment type="caution">
    <text evidence="2">The sequence shown here is derived from an EMBL/GenBank/DDBJ whole genome shotgun (WGS) entry which is preliminary data.</text>
</comment>
<dbReference type="RefSeq" id="WP_167832065.1">
    <property type="nucleotide sequence ID" value="NZ_JAAVUM010000005.1"/>
</dbReference>
<proteinExistence type="predicted"/>
<evidence type="ECO:0000259" key="1">
    <source>
        <dbReference type="Pfam" id="PF13556"/>
    </source>
</evidence>
<dbReference type="EMBL" id="JAAVUM010000005">
    <property type="protein sequence ID" value="NKE05623.1"/>
    <property type="molecule type" value="Genomic_DNA"/>
</dbReference>
<dbReference type="Gene3D" id="1.10.10.2840">
    <property type="entry name" value="PucR C-terminal helix-turn-helix domain"/>
    <property type="match status" value="1"/>
</dbReference>
<reference evidence="2 3" key="1">
    <citation type="submission" date="2020-03" db="EMBL/GenBank/DDBJ databases">
        <authorList>
            <person name="Sun Q."/>
        </authorList>
    </citation>
    <scope>NUCLEOTIDE SEQUENCE [LARGE SCALE GENOMIC DNA]</scope>
    <source>
        <strain evidence="2 3">KACC 21451</strain>
    </source>
</reference>
<dbReference type="AlphaFoldDB" id="A0A846TAN4"/>
<dbReference type="InterPro" id="IPR042070">
    <property type="entry name" value="PucR_C-HTH_sf"/>
</dbReference>
<dbReference type="PANTHER" id="PTHR33744:SF15">
    <property type="entry name" value="CARBOHYDRATE DIACID REGULATOR"/>
    <property type="match status" value="1"/>
</dbReference>
<dbReference type="InterPro" id="IPR009057">
    <property type="entry name" value="Homeodomain-like_sf"/>
</dbReference>
<dbReference type="SUPFAM" id="SSF46689">
    <property type="entry name" value="Homeodomain-like"/>
    <property type="match status" value="1"/>
</dbReference>
<gene>
    <name evidence="2" type="ORF">GWK17_09115</name>
</gene>
<feature type="domain" description="PucR C-terminal helix-turn-helix" evidence="1">
    <location>
        <begin position="237"/>
        <end position="292"/>
    </location>
</feature>
<evidence type="ECO:0000313" key="2">
    <source>
        <dbReference type="EMBL" id="NKE05623.1"/>
    </source>
</evidence>
<dbReference type="InterPro" id="IPR025736">
    <property type="entry name" value="PucR_C-HTH_dom"/>
</dbReference>
<dbReference type="InterPro" id="IPR051448">
    <property type="entry name" value="CdaR-like_regulators"/>
</dbReference>
<name>A0A846TAN4_9BACI</name>
<dbReference type="PANTHER" id="PTHR33744">
    <property type="entry name" value="CARBOHYDRATE DIACID REGULATOR"/>
    <property type="match status" value="1"/>
</dbReference>
<accession>A0A846TAN4</accession>
<sequence length="299" mass="34702">MINKILSYFPDSVTYENYPANPSPDHYWFKNSDNFPLWIGIPKNKISDSQLDLLKNLFHLVEDEGHIQLKGGALFWKQFLFEDGEIPAAESDEVRFIQFQLQANAMENSEIHEALNGFFPEHTIIWVKDSYGIIIEEKKEVSENAEELFSIASTLESDFYVKISFYIGKFQKVSSQLPHFFEQEKQVFAELTHHTTRDVVYTFEKAFPMLLASNLPDHLKEIMKASILQAFSEDKELMTTIKVFLENNSNASLSAKKLYVHRNTLQYRLDKFMEKTGVNLKDLDAAVVVYLASLYEEIR</sequence>
<evidence type="ECO:0000313" key="3">
    <source>
        <dbReference type="Proteomes" id="UP000587942"/>
    </source>
</evidence>
<dbReference type="Proteomes" id="UP000587942">
    <property type="component" value="Unassembled WGS sequence"/>
</dbReference>